<evidence type="ECO:0000256" key="2">
    <source>
        <dbReference type="SAM" id="SignalP"/>
    </source>
</evidence>
<dbReference type="Proteomes" id="UP000518887">
    <property type="component" value="Unassembled WGS sequence"/>
</dbReference>
<dbReference type="SMART" id="SM00710">
    <property type="entry name" value="PbH1"/>
    <property type="match status" value="8"/>
</dbReference>
<name>A0A7W8G6P2_9SPIR</name>
<dbReference type="InterPro" id="IPR042229">
    <property type="entry name" value="Listeria/Bacterioides_rpt_sf"/>
</dbReference>
<dbReference type="InterPro" id="IPR006626">
    <property type="entry name" value="PbH1"/>
</dbReference>
<dbReference type="Pfam" id="PF09479">
    <property type="entry name" value="Flg_new"/>
    <property type="match status" value="1"/>
</dbReference>
<dbReference type="NCBIfam" id="TIGR02543">
    <property type="entry name" value="List_Bact_rpt"/>
    <property type="match status" value="1"/>
</dbReference>
<organism evidence="3 4">
    <name type="scientific">Treponema ruminis</name>
    <dbReference type="NCBI Taxonomy" id="744515"/>
    <lineage>
        <taxon>Bacteria</taxon>
        <taxon>Pseudomonadati</taxon>
        <taxon>Spirochaetota</taxon>
        <taxon>Spirochaetia</taxon>
        <taxon>Spirochaetales</taxon>
        <taxon>Treponemataceae</taxon>
        <taxon>Treponema</taxon>
    </lineage>
</organism>
<dbReference type="SUPFAM" id="SSF51126">
    <property type="entry name" value="Pectin lyase-like"/>
    <property type="match status" value="2"/>
</dbReference>
<dbReference type="Gene3D" id="2.60.40.4270">
    <property type="entry name" value="Listeria-Bacteroides repeat domain"/>
    <property type="match status" value="1"/>
</dbReference>
<proteinExistence type="predicted"/>
<dbReference type="InterPro" id="IPR013378">
    <property type="entry name" value="InlB-like_B-rpt"/>
</dbReference>
<keyword evidence="2" id="KW-0732">Signal</keyword>
<dbReference type="EMBL" id="JACHFQ010000001">
    <property type="protein sequence ID" value="MBB5224815.1"/>
    <property type="molecule type" value="Genomic_DNA"/>
</dbReference>
<dbReference type="PROSITE" id="PS51257">
    <property type="entry name" value="PROKAR_LIPOPROTEIN"/>
    <property type="match status" value="1"/>
</dbReference>
<accession>A0A7W8G6P2</accession>
<comment type="subcellular location">
    <subcellularLocation>
        <location evidence="1">Cell envelope</location>
    </subcellularLocation>
</comment>
<dbReference type="InterPro" id="IPR011050">
    <property type="entry name" value="Pectin_lyase_fold/virulence"/>
</dbReference>
<protein>
    <submittedName>
        <fullName evidence="3">Putative repeat protein (TIGR02543 family)</fullName>
    </submittedName>
</protein>
<evidence type="ECO:0000256" key="1">
    <source>
        <dbReference type="ARBA" id="ARBA00004196"/>
    </source>
</evidence>
<evidence type="ECO:0000313" key="3">
    <source>
        <dbReference type="EMBL" id="MBB5224815.1"/>
    </source>
</evidence>
<gene>
    <name evidence="3" type="ORF">HNP76_000155</name>
</gene>
<sequence length="1410" mass="147399">MKNLITMWRKASALLTLVGVLFASCNDISEEDSSGAGGSQKARLSFSCNIDSRTIMPVDMAETDITKIVLKAEKSGESASTQIGEWLSSDEKNAFSLMESDDSVEVDAGSYTFTLDLYTSKNPKYRLTQSGTLSKTVSAGTNFLSFSTSYVQSGDFSVVFTFAETARVGAIKAGLFTTENYGESPFVDGAQSFDFEELAFSEGEDGTISAVYSKNEVPNGTYYIKIEVYDSDKSTVINSLIDVIKVHGYKTEENLRLSEINTLYSIKYNTDGGEWETEFVPVTSRNANTGLQLPTTVLSKSGLVFSGWYTDSALTERIDSIGTGTEYAKDFTLYAGWVDANLYVSGTGDDTEGDGTEENPFESVDKACEKIIELGTPLIDWTIYVMGDVTGPHSSSKKAGERGTGTAVERDYGRSVIPADITSKHAKSILLIGYHELDEDGNPQDKINRGIIGNSTSTSTTGNVLAVATEVPVTIKNVLLTGGNTSSTNPNTDNDPFYTSGGGLYVASGATVTLDDGVIITNNKAIKGGGVYNAGTLYIVGTAAIGDKTVEEVANGYVNNGKCSNEYSTGGGVYNTGKLYLGTTERELSGGIYYSYGLTASGGGIYNTNDGITVMSSGNIAYNDGAASGGGVYVNSGTFTMTGGTIAHNSTGGMAGGVYVNIDATFNFSGGTISANWATGGGGGVFVTASESKTGIMYMYGSAVVGDETQTSAPSNRVGANATDGNGAGICVNGGKLYMGYSSYTSESVNVPAELTGGIYYNYCNGSTSQGGGLFASGSQGQPASSSSANATVRIHSGTIANNYCEQGGAICTPSGAKPLVIGGKVKIPSGSNHGNDVLIYGNYNRLFIEDSLEGISSDDPIYIKLSASDGKYWSSSGLMLSQNASITSLSAVLDKFVVEPLENPSTGIVTNWVINASDGLVYQNTSTLYVSASGSTDNDGLSVSTSLPTLEAAVMKMTDASVDYTIILNGEITGCQAICNWEETSASSITVKGKTGSTTDIINANLGDDEEGSALSIETDVPVTLSGITVKGGNGKIESPTAVSPCATEDTILVGGGLFLGYGAKVSLESSTKIIENHSYYVSDGGWLRPAPGCGAGAYVSQGASLYIDSGSIISDNTGTCYGAGVYVAQGGYLRTQEGSGSYIKANSFNEEFVDSSNEHVTPCGGGVYLEDGSTFEMYGCYIRENSVNGGLGSGIYVGNAGSDTPAVLKMSGYGQINLPNDVYLQGNAPVYIAGKINADLPARLTPESYEEGISLVALSEEGEAAKITLSSYAGKFEVTPQNIDDQTQYWFIDTANSCKLSKQTGMAVSVSIPTGVTNDIEVSVTAGGTAVENNTKITAKAALVFTATTGYSSYTWKLDGVEQTVTTENILSLDTSDWKAGVYDIYLEAKDAAGKYYSYTAQISLSSN</sequence>
<evidence type="ECO:0000313" key="4">
    <source>
        <dbReference type="Proteomes" id="UP000518887"/>
    </source>
</evidence>
<dbReference type="Gene3D" id="3.30.1910.20">
    <property type="entry name" value="asparaginyl-tRNA synthetase, N-terminal domain"/>
    <property type="match status" value="1"/>
</dbReference>
<reference evidence="3 4" key="1">
    <citation type="submission" date="2020-08" db="EMBL/GenBank/DDBJ databases">
        <title>Genomic Encyclopedia of Type Strains, Phase IV (KMG-IV): sequencing the most valuable type-strain genomes for metagenomic binning, comparative biology and taxonomic classification.</title>
        <authorList>
            <person name="Goeker M."/>
        </authorList>
    </citation>
    <scope>NUCLEOTIDE SEQUENCE [LARGE SCALE GENOMIC DNA]</scope>
    <source>
        <strain evidence="3 4">DSM 103462</strain>
    </source>
</reference>
<dbReference type="GO" id="GO:0030313">
    <property type="term" value="C:cell envelope"/>
    <property type="evidence" value="ECO:0007669"/>
    <property type="project" value="UniProtKB-SubCell"/>
</dbReference>
<comment type="caution">
    <text evidence="3">The sequence shown here is derived from an EMBL/GenBank/DDBJ whole genome shotgun (WGS) entry which is preliminary data.</text>
</comment>
<feature type="signal peptide" evidence="2">
    <location>
        <begin position="1"/>
        <end position="23"/>
    </location>
</feature>
<feature type="chain" id="PRO_5031144257" evidence="2">
    <location>
        <begin position="24"/>
        <end position="1410"/>
    </location>
</feature>
<keyword evidence="4" id="KW-1185">Reference proteome</keyword>
<dbReference type="RefSeq" id="WP_184656475.1">
    <property type="nucleotide sequence ID" value="NZ_JACHFQ010000001.1"/>
</dbReference>